<proteinExistence type="predicted"/>
<feature type="transmembrane region" description="Helical" evidence="1">
    <location>
        <begin position="44"/>
        <end position="67"/>
    </location>
</feature>
<sequence length="245" mass="25426">MPHILLHICLYIGVNYDLIFADNGKSSLGNSGIRRRTQMNSRTLTGWLLIGGPIVMWAGFMTMFPALGNVDWSDASEMLSAAGENAGIMKAAISVATLGMLIVAAGFAGLNHSMSGGSGAHYMRAGLLVYVIGATVVIGESALTIGMAEAASGGNQAVAEALYGAAHAIGSAGEATRFLGMAVIGFAIYTQKNLHMVLGCLMFLIGLIGVGLSVCVYQSDFMIIAYIGMTIVVIATGILVVRAKE</sequence>
<organism evidence="2">
    <name type="scientific">marine metagenome</name>
    <dbReference type="NCBI Taxonomy" id="408172"/>
    <lineage>
        <taxon>unclassified sequences</taxon>
        <taxon>metagenomes</taxon>
        <taxon>ecological metagenomes</taxon>
    </lineage>
</organism>
<dbReference type="AlphaFoldDB" id="A0A381VCL3"/>
<keyword evidence="1" id="KW-0812">Transmembrane</keyword>
<evidence type="ECO:0008006" key="3">
    <source>
        <dbReference type="Google" id="ProtNLM"/>
    </source>
</evidence>
<feature type="transmembrane region" description="Helical" evidence="1">
    <location>
        <begin position="87"/>
        <end position="110"/>
    </location>
</feature>
<evidence type="ECO:0000256" key="1">
    <source>
        <dbReference type="SAM" id="Phobius"/>
    </source>
</evidence>
<feature type="transmembrane region" description="Helical" evidence="1">
    <location>
        <begin position="165"/>
        <end position="189"/>
    </location>
</feature>
<evidence type="ECO:0000313" key="2">
    <source>
        <dbReference type="EMBL" id="SVA38102.1"/>
    </source>
</evidence>
<feature type="transmembrane region" description="Helical" evidence="1">
    <location>
        <begin position="223"/>
        <end position="241"/>
    </location>
</feature>
<protein>
    <recommendedName>
        <fullName evidence="3">DUF4386 domain-containing protein</fullName>
    </recommendedName>
</protein>
<feature type="transmembrane region" description="Helical" evidence="1">
    <location>
        <begin position="196"/>
        <end position="217"/>
    </location>
</feature>
<gene>
    <name evidence="2" type="ORF">METZ01_LOCUS90956</name>
</gene>
<name>A0A381VCL3_9ZZZZ</name>
<reference evidence="2" key="1">
    <citation type="submission" date="2018-05" db="EMBL/GenBank/DDBJ databases">
        <authorList>
            <person name="Lanie J.A."/>
            <person name="Ng W.-L."/>
            <person name="Kazmierczak K.M."/>
            <person name="Andrzejewski T.M."/>
            <person name="Davidsen T.M."/>
            <person name="Wayne K.J."/>
            <person name="Tettelin H."/>
            <person name="Glass J.I."/>
            <person name="Rusch D."/>
            <person name="Podicherti R."/>
            <person name="Tsui H.-C.T."/>
            <person name="Winkler M.E."/>
        </authorList>
    </citation>
    <scope>NUCLEOTIDE SEQUENCE</scope>
</reference>
<keyword evidence="1" id="KW-0472">Membrane</keyword>
<accession>A0A381VCL3</accession>
<keyword evidence="1" id="KW-1133">Transmembrane helix</keyword>
<dbReference type="EMBL" id="UINC01008467">
    <property type="protein sequence ID" value="SVA38102.1"/>
    <property type="molecule type" value="Genomic_DNA"/>
</dbReference>
<feature type="transmembrane region" description="Helical" evidence="1">
    <location>
        <begin position="122"/>
        <end position="145"/>
    </location>
</feature>